<dbReference type="GO" id="GO:0071949">
    <property type="term" value="F:FAD binding"/>
    <property type="evidence" value="ECO:0007669"/>
    <property type="project" value="InterPro"/>
</dbReference>
<comment type="pathway">
    <text evidence="2">Secondary metabolite biosynthesis.</text>
</comment>
<feature type="transmembrane region" description="Helical" evidence="7">
    <location>
        <begin position="598"/>
        <end position="619"/>
    </location>
</feature>
<dbReference type="OrthoDB" id="10029326at2759"/>
<sequence>MDFRKQFKIIIAGAGVAGLTLANMLEKFDVDYVILESHAEIAPPVGASIGLFPNGLRILDQIGCYESIMSLAQENAKLNYVRDENGKVLTTMNDMSDHLLKRHGYPMLFFDRQWLLRVLYDQLKYKDRVLTKKKVSNIMPTTGGVEVTTVDGDKIQGSIIIGVDGIHSTVRGEMFRLGHELQPGYFSSDQEDKVPAYYKCSFGIAQDVPGWKGGEQHILTGKGTSQLVVSGPENRVYWFLFAKLPMTKYGKDIPRYNKEDEVEFVKEHINLPITENITFGHVYAHRLSSTLTPLHETVYQKWFFNRIMILGDAAHKPNPIGGQGGNGAIESCAEFMNALIAKKNTQTTSLAVLTDREITDIFSQTQAARHDRAEEIVNAAHKSQALNAFEYPLLSNLVWKLAAPLAGDESVFCRLAEILLNSTTIKHLPLPYRPRALPFKDELPEKPVGRRTSKYVKVAFIVCMGQLIWLVGKAFRLPITDLGSWADSGPMGRRWTGSQELDWIIDMFVSVFACPLNGRNQAPKLQLVYFVSQLISPLLIYTIEGYRIGNQGTLISLPSLFTAGMQVQGIGRMAPIQAAFSALSSHELPTGRFVRPEVAMALIPALTLGYVIPTILALAPGNNIQSWQNWIALWQLAPPIFSTLTWAFSKALRWRITRDQSSSRDEAEETQKLESFDRYKTTDVPILQFVYKYAFALQATAHISILAYAYSHDISLFRTFFNLPNIFKPEWNLVDLSSEINTFFKFDQLFATTAILASNLYSVWDLRRLGYIRTREAFNAAVGVFGGQALVGSGATWAALWYWREQVLSNLGQ</sequence>
<dbReference type="PRINTS" id="PR00420">
    <property type="entry name" value="RNGMNOXGNASE"/>
</dbReference>
<evidence type="ECO:0000256" key="1">
    <source>
        <dbReference type="ARBA" id="ARBA00001974"/>
    </source>
</evidence>
<dbReference type="Proteomes" id="UP000758603">
    <property type="component" value="Unassembled WGS sequence"/>
</dbReference>
<reference evidence="9" key="1">
    <citation type="journal article" date="2021" name="Nat. Commun.">
        <title>Genetic determinants of endophytism in the Arabidopsis root mycobiome.</title>
        <authorList>
            <person name="Mesny F."/>
            <person name="Miyauchi S."/>
            <person name="Thiergart T."/>
            <person name="Pickel B."/>
            <person name="Atanasova L."/>
            <person name="Karlsson M."/>
            <person name="Huettel B."/>
            <person name="Barry K.W."/>
            <person name="Haridas S."/>
            <person name="Chen C."/>
            <person name="Bauer D."/>
            <person name="Andreopoulos W."/>
            <person name="Pangilinan J."/>
            <person name="LaButti K."/>
            <person name="Riley R."/>
            <person name="Lipzen A."/>
            <person name="Clum A."/>
            <person name="Drula E."/>
            <person name="Henrissat B."/>
            <person name="Kohler A."/>
            <person name="Grigoriev I.V."/>
            <person name="Martin F.M."/>
            <person name="Hacquard S."/>
        </authorList>
    </citation>
    <scope>NUCLEOTIDE SEQUENCE</scope>
    <source>
        <strain evidence="9">MPI-SDFR-AT-0073</strain>
    </source>
</reference>
<evidence type="ECO:0000259" key="8">
    <source>
        <dbReference type="Pfam" id="PF01494"/>
    </source>
</evidence>
<feature type="transmembrane region" description="Helical" evidence="7">
    <location>
        <begin position="777"/>
        <end position="803"/>
    </location>
</feature>
<dbReference type="InterPro" id="IPR050562">
    <property type="entry name" value="FAD_mOase_fung"/>
</dbReference>
<evidence type="ECO:0000256" key="3">
    <source>
        <dbReference type="ARBA" id="ARBA00007992"/>
    </source>
</evidence>
<keyword evidence="6" id="KW-0560">Oxidoreductase</keyword>
<dbReference type="GeneID" id="70127085"/>
<gene>
    <name evidence="9" type="ORF">BKA67DRAFT_520573</name>
</gene>
<name>A0A9P8UGC0_9PEZI</name>
<keyword evidence="7" id="KW-1133">Transmembrane helix</keyword>
<dbReference type="EMBL" id="JAGPXC010000006">
    <property type="protein sequence ID" value="KAH6651623.1"/>
    <property type="molecule type" value="Genomic_DNA"/>
</dbReference>
<keyword evidence="7" id="KW-0812">Transmembrane</keyword>
<dbReference type="SUPFAM" id="SSF51905">
    <property type="entry name" value="FAD/NAD(P)-binding domain"/>
    <property type="match status" value="1"/>
</dbReference>
<feature type="domain" description="FAD-binding" evidence="8">
    <location>
        <begin position="8"/>
        <end position="342"/>
    </location>
</feature>
<proteinExistence type="inferred from homology"/>
<comment type="cofactor">
    <cofactor evidence="1">
        <name>FAD</name>
        <dbReference type="ChEBI" id="CHEBI:57692"/>
    </cofactor>
</comment>
<dbReference type="InterPro" id="IPR036188">
    <property type="entry name" value="FAD/NAD-bd_sf"/>
</dbReference>
<dbReference type="Pfam" id="PF01494">
    <property type="entry name" value="FAD_binding_3"/>
    <property type="match status" value="1"/>
</dbReference>
<dbReference type="Gene3D" id="3.50.50.60">
    <property type="entry name" value="FAD/NAD(P)-binding domain"/>
    <property type="match status" value="1"/>
</dbReference>
<evidence type="ECO:0000256" key="4">
    <source>
        <dbReference type="ARBA" id="ARBA00022630"/>
    </source>
</evidence>
<dbReference type="PANTHER" id="PTHR47356:SF2">
    <property type="entry name" value="FAD-BINDING DOMAIN-CONTAINING PROTEIN-RELATED"/>
    <property type="match status" value="1"/>
</dbReference>
<evidence type="ECO:0000313" key="9">
    <source>
        <dbReference type="EMBL" id="KAH6651623.1"/>
    </source>
</evidence>
<dbReference type="AlphaFoldDB" id="A0A9P8UGC0"/>
<keyword evidence="5" id="KW-0274">FAD</keyword>
<organism evidence="9 10">
    <name type="scientific">Truncatella angustata</name>
    <dbReference type="NCBI Taxonomy" id="152316"/>
    <lineage>
        <taxon>Eukaryota</taxon>
        <taxon>Fungi</taxon>
        <taxon>Dikarya</taxon>
        <taxon>Ascomycota</taxon>
        <taxon>Pezizomycotina</taxon>
        <taxon>Sordariomycetes</taxon>
        <taxon>Xylariomycetidae</taxon>
        <taxon>Amphisphaeriales</taxon>
        <taxon>Sporocadaceae</taxon>
        <taxon>Truncatella</taxon>
    </lineage>
</organism>
<dbReference type="GO" id="GO:0004497">
    <property type="term" value="F:monooxygenase activity"/>
    <property type="evidence" value="ECO:0007669"/>
    <property type="project" value="InterPro"/>
</dbReference>
<evidence type="ECO:0000256" key="2">
    <source>
        <dbReference type="ARBA" id="ARBA00005179"/>
    </source>
</evidence>
<dbReference type="InterPro" id="IPR002938">
    <property type="entry name" value="FAD-bd"/>
</dbReference>
<comment type="similarity">
    <text evidence="3">Belongs to the paxM FAD-dependent monooxygenase family.</text>
</comment>
<keyword evidence="10" id="KW-1185">Reference proteome</keyword>
<evidence type="ECO:0000256" key="5">
    <source>
        <dbReference type="ARBA" id="ARBA00022827"/>
    </source>
</evidence>
<evidence type="ECO:0000313" key="10">
    <source>
        <dbReference type="Proteomes" id="UP000758603"/>
    </source>
</evidence>
<protein>
    <submittedName>
        <fullName evidence="9">FAD binding domain protein</fullName>
    </submittedName>
</protein>
<evidence type="ECO:0000256" key="7">
    <source>
        <dbReference type="SAM" id="Phobius"/>
    </source>
</evidence>
<dbReference type="RefSeq" id="XP_045955901.1">
    <property type="nucleotide sequence ID" value="XM_046098193.1"/>
</dbReference>
<evidence type="ECO:0000256" key="6">
    <source>
        <dbReference type="ARBA" id="ARBA00023002"/>
    </source>
</evidence>
<dbReference type="PANTHER" id="PTHR47356">
    <property type="entry name" value="FAD-DEPENDENT MONOOXYGENASE ASQG-RELATED"/>
    <property type="match status" value="1"/>
</dbReference>
<keyword evidence="4" id="KW-0285">Flavoprotein</keyword>
<accession>A0A9P8UGC0</accession>
<keyword evidence="7" id="KW-0472">Membrane</keyword>
<comment type="caution">
    <text evidence="9">The sequence shown here is derived from an EMBL/GenBank/DDBJ whole genome shotgun (WGS) entry which is preliminary data.</text>
</comment>